<protein>
    <submittedName>
        <fullName evidence="1">Uncharacterized protein</fullName>
    </submittedName>
</protein>
<keyword evidence="2" id="KW-1185">Reference proteome</keyword>
<evidence type="ECO:0000313" key="2">
    <source>
        <dbReference type="Proteomes" id="UP001279734"/>
    </source>
</evidence>
<dbReference type="AlphaFoldDB" id="A0AAD3SMK3"/>
<gene>
    <name evidence="1" type="ORF">Nepgr_014857</name>
</gene>
<evidence type="ECO:0000313" key="1">
    <source>
        <dbReference type="EMBL" id="GMH13016.1"/>
    </source>
</evidence>
<organism evidence="1 2">
    <name type="scientific">Nepenthes gracilis</name>
    <name type="common">Slender pitcher plant</name>
    <dbReference type="NCBI Taxonomy" id="150966"/>
    <lineage>
        <taxon>Eukaryota</taxon>
        <taxon>Viridiplantae</taxon>
        <taxon>Streptophyta</taxon>
        <taxon>Embryophyta</taxon>
        <taxon>Tracheophyta</taxon>
        <taxon>Spermatophyta</taxon>
        <taxon>Magnoliopsida</taxon>
        <taxon>eudicotyledons</taxon>
        <taxon>Gunneridae</taxon>
        <taxon>Pentapetalae</taxon>
        <taxon>Caryophyllales</taxon>
        <taxon>Nepenthaceae</taxon>
        <taxon>Nepenthes</taxon>
    </lineage>
</organism>
<proteinExistence type="predicted"/>
<accession>A0AAD3SMK3</accession>
<dbReference type="EMBL" id="BSYO01000012">
    <property type="protein sequence ID" value="GMH13016.1"/>
    <property type="molecule type" value="Genomic_DNA"/>
</dbReference>
<name>A0AAD3SMK3_NEPGR</name>
<dbReference type="Proteomes" id="UP001279734">
    <property type="component" value="Unassembled WGS sequence"/>
</dbReference>
<reference evidence="1" key="1">
    <citation type="submission" date="2023-05" db="EMBL/GenBank/DDBJ databases">
        <title>Nepenthes gracilis genome sequencing.</title>
        <authorList>
            <person name="Fukushima K."/>
        </authorList>
    </citation>
    <scope>NUCLEOTIDE SEQUENCE</scope>
    <source>
        <strain evidence="1">SING2019-196</strain>
    </source>
</reference>
<sequence>MAIPPRPSSPLLVALVTSPPVPCLASPSLLTHNPISNQLIALIHPPVHAPIAESLSQFASQPSFSLDCFPMPPLPVWLCLKPCRRLL</sequence>
<comment type="caution">
    <text evidence="1">The sequence shown here is derived from an EMBL/GenBank/DDBJ whole genome shotgun (WGS) entry which is preliminary data.</text>
</comment>